<gene>
    <name evidence="2" type="ORF">DQL93_02425</name>
</gene>
<protein>
    <submittedName>
        <fullName evidence="2">PTS sugar transporter subunit IIA</fullName>
    </submittedName>
</protein>
<dbReference type="RefSeq" id="WP_003615888.1">
    <property type="nucleotide sequence ID" value="NZ_BJLO01000008.1"/>
</dbReference>
<name>A0A1L3JUG3_LACDL</name>
<dbReference type="Pfam" id="PF00359">
    <property type="entry name" value="PTS_EIIA_2"/>
    <property type="match status" value="1"/>
</dbReference>
<dbReference type="Gene3D" id="3.40.930.10">
    <property type="entry name" value="Mannitol-specific EII, Chain A"/>
    <property type="match status" value="1"/>
</dbReference>
<evidence type="ECO:0000313" key="2">
    <source>
        <dbReference type="EMBL" id="AZA15568.1"/>
    </source>
</evidence>
<accession>A0A1L3JUG3</accession>
<dbReference type="PANTHER" id="PTHR47738">
    <property type="entry name" value="PTS SYSTEM FRUCTOSE-LIKE EIIA COMPONENT-RELATED"/>
    <property type="match status" value="1"/>
</dbReference>
<dbReference type="PROSITE" id="PS51094">
    <property type="entry name" value="PTS_EIIA_TYPE_2"/>
    <property type="match status" value="1"/>
</dbReference>
<proteinExistence type="predicted"/>
<dbReference type="PANTHER" id="PTHR47738:SF3">
    <property type="entry name" value="PHOSPHOTRANSFERASE SYSTEM MANNITOL_FRUCTOSE-SPECIFIC IIA DOMAIN CONTAINING PROTEIN"/>
    <property type="match status" value="1"/>
</dbReference>
<evidence type="ECO:0000259" key="1">
    <source>
        <dbReference type="PROSITE" id="PS51094"/>
    </source>
</evidence>
<keyword evidence="2" id="KW-0762">Sugar transport</keyword>
<dbReference type="InterPro" id="IPR016152">
    <property type="entry name" value="PTrfase/Anion_transptr"/>
</dbReference>
<dbReference type="InterPro" id="IPR051541">
    <property type="entry name" value="PTS_SugarTrans_NitroReg"/>
</dbReference>
<dbReference type="AlphaFoldDB" id="A0A1L3JUG3"/>
<dbReference type="SUPFAM" id="SSF55804">
    <property type="entry name" value="Phoshotransferase/anion transport protein"/>
    <property type="match status" value="1"/>
</dbReference>
<dbReference type="EMBL" id="CP031023">
    <property type="protein sequence ID" value="AZA15568.1"/>
    <property type="molecule type" value="Genomic_DNA"/>
</dbReference>
<sequence>MLTATKNDLFASDAVFISEQTDKEAVIREVYQKLLDRGYVKGDFIAHILEREKQYPTGIDTSPISKDLPNVAIPHTEGEFVNTRMIVPIELVHPVKFHNMIEPDKELDVKFLFMILNNDPEGQANILAQIMDFLNSTPVEQLKQLFSSKSTSEIYEFLTKHF</sequence>
<dbReference type="CDD" id="cd00211">
    <property type="entry name" value="PTS_IIA_fru"/>
    <property type="match status" value="1"/>
</dbReference>
<organism evidence="2">
    <name type="scientific">Lactobacillus delbrueckii subsp. lactis</name>
    <dbReference type="NCBI Taxonomy" id="29397"/>
    <lineage>
        <taxon>Bacteria</taxon>
        <taxon>Bacillati</taxon>
        <taxon>Bacillota</taxon>
        <taxon>Bacilli</taxon>
        <taxon>Lactobacillales</taxon>
        <taxon>Lactobacillaceae</taxon>
        <taxon>Lactobacillus</taxon>
    </lineage>
</organism>
<keyword evidence="2" id="KW-0813">Transport</keyword>
<reference evidence="2" key="1">
    <citation type="submission" date="2018-07" db="EMBL/GenBank/DDBJ databases">
        <authorList>
            <person name="Somerville V."/>
        </authorList>
    </citation>
    <scope>NUCLEOTIDE SEQUENCE</scope>
    <source>
        <strain evidence="2">NWC_2_2</strain>
    </source>
</reference>
<dbReference type="InterPro" id="IPR002178">
    <property type="entry name" value="PTS_EIIA_type-2_dom"/>
</dbReference>
<feature type="domain" description="PTS EIIA type-2" evidence="1">
    <location>
        <begin position="7"/>
        <end position="161"/>
    </location>
</feature>